<dbReference type="AlphaFoldDB" id="A0A034WW26"/>
<evidence type="ECO:0000313" key="5">
    <source>
        <dbReference type="RefSeq" id="XP_011210458.1"/>
    </source>
</evidence>
<sequence length="158" mass="17222">MCGFYKILFLLICTGVVMRRRAEAVPKSDEALKDKIKLSNIATIADGKLERTKRGFLDYLLYGLYEYFDYGEESDSEEDEKYLICRNCTILINQSNNERIPSTGPSTVPANMTAGVVPNGNNATNGAAPPSSDVSMSSDSSGNGNKTSGEPAMNSEMR</sequence>
<reference evidence="4 6" key="3">
    <citation type="submission" date="2025-05" db="UniProtKB">
        <authorList>
            <consortium name="RefSeq"/>
        </authorList>
    </citation>
    <scope>NUCLEOTIDE SEQUENCE [LARGE SCALE GENOMIC DNA]</scope>
    <source>
        <tissue evidence="6">Adult</tissue>
    </source>
</reference>
<evidence type="ECO:0000313" key="4">
    <source>
        <dbReference type="Proteomes" id="UP001652620"/>
    </source>
</evidence>
<feature type="region of interest" description="Disordered" evidence="1">
    <location>
        <begin position="96"/>
        <end position="158"/>
    </location>
</feature>
<organism evidence="3">
    <name type="scientific">Bactrocera dorsalis</name>
    <name type="common">Oriental fruit fly</name>
    <name type="synonym">Dacus dorsalis</name>
    <dbReference type="NCBI Taxonomy" id="27457"/>
    <lineage>
        <taxon>Eukaryota</taxon>
        <taxon>Metazoa</taxon>
        <taxon>Ecdysozoa</taxon>
        <taxon>Arthropoda</taxon>
        <taxon>Hexapoda</taxon>
        <taxon>Insecta</taxon>
        <taxon>Pterygota</taxon>
        <taxon>Neoptera</taxon>
        <taxon>Endopterygota</taxon>
        <taxon>Diptera</taxon>
        <taxon>Brachycera</taxon>
        <taxon>Muscomorpha</taxon>
        <taxon>Tephritoidea</taxon>
        <taxon>Tephritidae</taxon>
        <taxon>Bactrocera</taxon>
        <taxon>Bactrocera</taxon>
    </lineage>
</organism>
<dbReference type="RefSeq" id="XP_011210458.1">
    <property type="nucleotide sequence ID" value="XM_011212156.2"/>
</dbReference>
<evidence type="ECO:0000313" key="6">
    <source>
        <dbReference type="RefSeq" id="XP_049303172.1"/>
    </source>
</evidence>
<gene>
    <name evidence="5 6" type="primary">LOC105231063</name>
</gene>
<dbReference type="OrthoDB" id="8044090at2759"/>
<name>A0A034WW26_BACDO</name>
<feature type="compositionally biased region" description="Low complexity" evidence="1">
    <location>
        <begin position="114"/>
        <end position="141"/>
    </location>
</feature>
<feature type="signal peptide" evidence="2">
    <location>
        <begin position="1"/>
        <end position="24"/>
    </location>
</feature>
<dbReference type="GeneID" id="105231063"/>
<evidence type="ECO:0000256" key="1">
    <source>
        <dbReference type="SAM" id="MobiDB-lite"/>
    </source>
</evidence>
<dbReference type="RefSeq" id="XP_049303172.1">
    <property type="nucleotide sequence ID" value="XM_049447215.1"/>
</dbReference>
<keyword evidence="4" id="KW-1185">Reference proteome</keyword>
<feature type="chain" id="PRO_5044538139" evidence="2">
    <location>
        <begin position="25"/>
        <end position="158"/>
    </location>
</feature>
<accession>A0A034WW26</accession>
<evidence type="ECO:0000313" key="3">
    <source>
        <dbReference type="EMBL" id="JAC58567.1"/>
    </source>
</evidence>
<dbReference type="Proteomes" id="UP001652620">
    <property type="component" value="Chromosome 2"/>
</dbReference>
<dbReference type="EMBL" id="GAKP01000385">
    <property type="protein sequence ID" value="JAC58567.1"/>
    <property type="molecule type" value="Transcribed_RNA"/>
</dbReference>
<proteinExistence type="predicted"/>
<reference evidence="3" key="1">
    <citation type="journal article" date="2014" name="BMC Genomics">
        <title>Characterizing the developmental transcriptome of the oriental fruit fly, Bactrocera dorsalis (Diptera: Tephritidae) through comparative genomic analysis with Drosophila melanogaster utilizing modENCODE datasets.</title>
        <authorList>
            <person name="Geib S.M."/>
            <person name="Calla B."/>
            <person name="Hall B."/>
            <person name="Hou S."/>
            <person name="Manoukis N.C."/>
        </authorList>
    </citation>
    <scope>NUCLEOTIDE SEQUENCE</scope>
    <source>
        <strain evidence="3">Punador</strain>
    </source>
</reference>
<protein>
    <submittedName>
        <fullName evidence="5 6">Uncharacterized protein LOC105231063 isoform X1</fullName>
    </submittedName>
</protein>
<keyword evidence="2" id="KW-0732">Signal</keyword>
<dbReference type="KEGG" id="bdr:105231063"/>
<evidence type="ECO:0000256" key="2">
    <source>
        <dbReference type="SAM" id="SignalP"/>
    </source>
</evidence>
<reference evidence="5" key="2">
    <citation type="submission" date="2025-04" db="UniProtKB">
        <authorList>
            <consortium name="RefSeq"/>
        </authorList>
    </citation>
    <scope>IDENTIFICATION</scope>
    <source>
        <strain evidence="5">Punador</strain>
    </source>
</reference>
<feature type="compositionally biased region" description="Polar residues" evidence="1">
    <location>
        <begin position="96"/>
        <end position="110"/>
    </location>
</feature>